<protein>
    <recommendedName>
        <fullName evidence="2">GTF3C1 extended winged-helix domain-containing protein</fullName>
    </recommendedName>
</protein>
<name>A0A8E0RVP6_9TREM</name>
<organism evidence="3 4">
    <name type="scientific">Fasciolopsis buskii</name>
    <dbReference type="NCBI Taxonomy" id="27845"/>
    <lineage>
        <taxon>Eukaryota</taxon>
        <taxon>Metazoa</taxon>
        <taxon>Spiralia</taxon>
        <taxon>Lophotrochozoa</taxon>
        <taxon>Platyhelminthes</taxon>
        <taxon>Trematoda</taxon>
        <taxon>Digenea</taxon>
        <taxon>Plagiorchiida</taxon>
        <taxon>Echinostomata</taxon>
        <taxon>Echinostomatoidea</taxon>
        <taxon>Fasciolidae</taxon>
        <taxon>Fasciolopsis</taxon>
    </lineage>
</organism>
<dbReference type="Proteomes" id="UP000728185">
    <property type="component" value="Unassembled WGS sequence"/>
</dbReference>
<gene>
    <name evidence="3" type="ORF">FBUS_02683</name>
</gene>
<feature type="compositionally biased region" description="Basic and acidic residues" evidence="1">
    <location>
        <begin position="1802"/>
        <end position="1812"/>
    </location>
</feature>
<dbReference type="OrthoDB" id="6262911at2759"/>
<evidence type="ECO:0000313" key="4">
    <source>
        <dbReference type="Proteomes" id="UP000728185"/>
    </source>
</evidence>
<dbReference type="EMBL" id="LUCM01005306">
    <property type="protein sequence ID" value="KAA0193015.1"/>
    <property type="molecule type" value="Genomic_DNA"/>
</dbReference>
<dbReference type="InterPro" id="IPR044210">
    <property type="entry name" value="Tfc3-like"/>
</dbReference>
<proteinExistence type="predicted"/>
<evidence type="ECO:0000256" key="1">
    <source>
        <dbReference type="SAM" id="MobiDB-lite"/>
    </source>
</evidence>
<dbReference type="CDD" id="cd16169">
    <property type="entry name" value="Tau138_eWH"/>
    <property type="match status" value="1"/>
</dbReference>
<feature type="compositionally biased region" description="Low complexity" evidence="1">
    <location>
        <begin position="1813"/>
        <end position="1824"/>
    </location>
</feature>
<evidence type="ECO:0000259" key="2">
    <source>
        <dbReference type="Pfam" id="PF24101"/>
    </source>
</evidence>
<dbReference type="GO" id="GO:0000127">
    <property type="term" value="C:transcription factor TFIIIC complex"/>
    <property type="evidence" value="ECO:0007669"/>
    <property type="project" value="InterPro"/>
</dbReference>
<keyword evidence="4" id="KW-1185">Reference proteome</keyword>
<feature type="non-terminal residue" evidence="3">
    <location>
        <position position="1"/>
    </location>
</feature>
<feature type="compositionally biased region" description="Low complexity" evidence="1">
    <location>
        <begin position="936"/>
        <end position="951"/>
    </location>
</feature>
<feature type="region of interest" description="Disordered" evidence="1">
    <location>
        <begin position="922"/>
        <end position="965"/>
    </location>
</feature>
<dbReference type="GO" id="GO:0042791">
    <property type="term" value="P:5S class rRNA transcription by RNA polymerase III"/>
    <property type="evidence" value="ECO:0007669"/>
    <property type="project" value="TreeGrafter"/>
</dbReference>
<dbReference type="PANTHER" id="PTHR15180:SF1">
    <property type="entry name" value="GENERAL TRANSCRIPTION FACTOR 3C POLYPEPTIDE 1"/>
    <property type="match status" value="1"/>
</dbReference>
<feature type="compositionally biased region" description="Polar residues" evidence="1">
    <location>
        <begin position="317"/>
        <end position="341"/>
    </location>
</feature>
<dbReference type="GO" id="GO:0003677">
    <property type="term" value="F:DNA binding"/>
    <property type="evidence" value="ECO:0007669"/>
    <property type="project" value="InterPro"/>
</dbReference>
<sequence length="1974" mass="223925">ANFRVPKIHPVEESNDAGSCEYYHQRVDVSDTIRRSDEFTKLSSVVSKWGERLVVVASFEKRVQLLLGEHCNLRDLSSGALVVLEVIAKMRFNGFPTTNFDGLLSCGLNNSTIWYARQKLEKLGLLKSQPYMSRYQNQAISSGLLLHHWRFYRYFPFSHSVIIEKIGEMVTESEEGYCSSVKLRRAVGIAANVFRRLMAFGEKFGLLKGEKCLFKTLCAEYFSKNVEDLSNDDISLFCDHVIASHKSNPMYVSIVRLARPFVRDVWRQIIAKAHHSSNRRGFGEDAYGDSDGEETQQSMYEADGSGVIENDTDTLSDDNPSASLSATSPITPKTSASTTNVAGGEKVNSLALWRTMLAAAPHLDINSSLVVQVARILAPRMKQMWEVLKETRTDYFLARRPVVLLEMIGMVRTVKISSNATFILCRQLLTESERIELYYGHKNRGIPTEASTLRAETSREKRRKFIIAYLAEHGLVTSVTELRHLIWNHEESLGLKMRMDRKSLGRILDDLIRAKEIVIHTVSSVQGDMRFICRPDISKDDPLVASAIHSLDLAVLKKRTKLEQLMIPNIEPEVVTEEFHPISDESMKMTSMQLPRIPKGRRRCMIHEFLYYVVYQIPNDTKPIMPATDNLPPVYCGEESWARFVAPVPPPNGFQPGWFAMNEVFCAMPFGLYLQILSPSKLPRILFRWLGMNNHLRDLSAAELERLDEELHHGGHPNLPLSTLLRVPMKHLQTPGGGSGRLYMWLTSQSKLNAMRRCMEELSLQNLIAVIERKTAEGRTVPIGFLKRHASLVDTRYANPGHYLLTELKNCHTLRFDFKSPADVSAYWETCEVICRYTPLGIRLIKDAWDITKLSFGSIDYTLNPEDIVDDGSLPSIQWPTEVNTSTTIDGLSLKPCGAAGLHPLDYYYRHQNWNLSRQALTMQRKRPKQVPPPSSSSSQSSSSEAESAAEFGNKLANSGVNPPPKRITYAFWPGPELLLESSGFHPDFDPSPPVSKLSGTVKRGFFEPTSRTRYAPEIPRALRSRTNRKESVAPADEATTNIQEPSSEAVEVIDLNPLRRVRRGAGKAKVRTAIRAVKKYRRLSKHLLRQCVYTTDETEILGSQMRNPRCVWSSAEDQLLVICRVASVLLSGVRPREHMCVPYTVVRDILSEYTNVPEKSPLACGRRVKFILFNKCTETVAANILLTRVSSRPELQKYSCGRTKWNEIYKASQTEGHRLFREVVERIIAEFAPRLIRLKKRKRKAWKQENPVTTITNEKVERNQMSIQNVQMNEKANSSPADLYRPDKSIAIIVKESREAVEANYELVSISSPKTVQGLEDMGTSRASVAVYTLYNYILSSYRFPVEVTKPFDFDLFTRIVRQYPRLQLSDTVSLLLLSRVVTQMKSNAQSDDEYRVVNSTRLKHTSRYEHWATYELIIQVKHIKEMCEILISVAAQLNRPLTDPGHKQTGRKIITRSTNEKRQELQTPMKLYEHAFSGPTNGGVVACYLDFMMFEQVIDLHMLLNLSDITFMGDKSMNSAVNSYYEKQSQTKNKESKDGTTTSNSESSVPRSAYPESRLVNRSFLSQLHQSPACFADTNFWIESGYNRRARWFDHRLSFAGGHIIAAYWSETDKKINPDFSFQSWYRRMIDQVDSVVDKVVALGPRPMTDIFVDEQSRVDLDQPSAKLGTGTTTMANHILPNDIFCSFDELKSSVERFVAQGRITGRTPSDIRTKFSDESAVTKALRELISEEKVFWLGSTVSRFVHKRHVRLWMIHVKPGAIKSNPQLDDLSEESATIDNQQAAEPNDVSPVPPPAKRPRLESAKKSHSSENASNLESSESPIVDGLETEDLRVGLFFPDQWLSEDGRPKPRALCGFLQAILSQLVQSAGTTLKDFAPQYQLFFGEQSIRRLLFWLRDLGAVRIFRIVQQKKATLFSPPPVYNVSDELEMAAAEELTLIPTPHCLAVVGSFCDRYLARVGDTFYDAWMDPA</sequence>
<feature type="domain" description="GTF3C1 extended winged-helix" evidence="2">
    <location>
        <begin position="457"/>
        <end position="551"/>
    </location>
</feature>
<dbReference type="InterPro" id="IPR035625">
    <property type="entry name" value="Tfc3-like_eWH"/>
</dbReference>
<evidence type="ECO:0000313" key="3">
    <source>
        <dbReference type="EMBL" id="KAA0193015.1"/>
    </source>
</evidence>
<feature type="compositionally biased region" description="Polar residues" evidence="1">
    <location>
        <begin position="1541"/>
        <end position="1552"/>
    </location>
</feature>
<feature type="region of interest" description="Disordered" evidence="1">
    <location>
        <begin position="306"/>
        <end position="341"/>
    </location>
</feature>
<accession>A0A8E0RVP6</accession>
<reference evidence="3" key="1">
    <citation type="submission" date="2019-05" db="EMBL/GenBank/DDBJ databases">
        <title>Annotation for the trematode Fasciolopsis buski.</title>
        <authorList>
            <person name="Choi Y.-J."/>
        </authorList>
    </citation>
    <scope>NUCLEOTIDE SEQUENCE</scope>
    <source>
        <strain evidence="3">HT</strain>
        <tissue evidence="3">Whole worm</tissue>
    </source>
</reference>
<dbReference type="GO" id="GO:0006384">
    <property type="term" value="P:transcription initiation at RNA polymerase III promoter"/>
    <property type="evidence" value="ECO:0007669"/>
    <property type="project" value="InterPro"/>
</dbReference>
<feature type="region of interest" description="Disordered" evidence="1">
    <location>
        <begin position="1782"/>
        <end position="1825"/>
    </location>
</feature>
<feature type="region of interest" description="Disordered" evidence="1">
    <location>
        <begin position="1528"/>
        <end position="1556"/>
    </location>
</feature>
<dbReference type="InterPro" id="IPR056467">
    <property type="entry name" value="eWH_GTF3C1"/>
</dbReference>
<dbReference type="Pfam" id="PF24101">
    <property type="entry name" value="WHD_GTF3C1"/>
    <property type="match status" value="1"/>
</dbReference>
<comment type="caution">
    <text evidence="3">The sequence shown here is derived from an EMBL/GenBank/DDBJ whole genome shotgun (WGS) entry which is preliminary data.</text>
</comment>
<dbReference type="PANTHER" id="PTHR15180">
    <property type="entry name" value="GENERAL TRANSCRIPTION FACTOR 3C POLYPEPTIDE 1"/>
    <property type="match status" value="1"/>
</dbReference>